<evidence type="ECO:0000313" key="8">
    <source>
        <dbReference type="Proteomes" id="UP000315522"/>
    </source>
</evidence>
<dbReference type="GO" id="GO:0007020">
    <property type="term" value="P:microtubule nucleation"/>
    <property type="evidence" value="ECO:0007669"/>
    <property type="project" value="UniProtKB-ARBA"/>
</dbReference>
<dbReference type="Pfam" id="PF04130">
    <property type="entry name" value="GCP_C_terminal"/>
    <property type="match status" value="1"/>
</dbReference>
<dbReference type="GO" id="GO:0005874">
    <property type="term" value="C:microtubule"/>
    <property type="evidence" value="ECO:0007669"/>
    <property type="project" value="UniProtKB-KW"/>
</dbReference>
<dbReference type="GO" id="GO:0005816">
    <property type="term" value="C:spindle pole body"/>
    <property type="evidence" value="ECO:0007669"/>
    <property type="project" value="UniProtKB-ARBA"/>
</dbReference>
<dbReference type="Proteomes" id="UP000315522">
    <property type="component" value="Unassembled WGS sequence"/>
</dbReference>
<evidence type="ECO:0000256" key="5">
    <source>
        <dbReference type="ARBA" id="ARBA00023212"/>
    </source>
</evidence>
<keyword evidence="3" id="KW-0963">Cytoplasm</keyword>
<reference evidence="7 8" key="1">
    <citation type="submission" date="2018-05" db="EMBL/GenBank/DDBJ databases">
        <title>Genome sequencing and assembly of the regulated plant pathogen Lachnellula willkommii and related sister species for the development of diagnostic species identification markers.</title>
        <authorList>
            <person name="Giroux E."/>
            <person name="Bilodeau G."/>
        </authorList>
    </citation>
    <scope>NUCLEOTIDE SEQUENCE [LARGE SCALE GENOMIC DNA]</scope>
    <source>
        <strain evidence="7 8">CBS 172.35</strain>
    </source>
</reference>
<dbReference type="GO" id="GO:0000930">
    <property type="term" value="C:gamma-tubulin complex"/>
    <property type="evidence" value="ECO:0007669"/>
    <property type="project" value="UniProtKB-ARBA"/>
</dbReference>
<feature type="domain" description="Gamma tubulin complex component C-terminal" evidence="6">
    <location>
        <begin position="3"/>
        <end position="68"/>
    </location>
</feature>
<gene>
    <name evidence="7" type="ORF">LAWI1_G002662</name>
</gene>
<keyword evidence="5" id="KW-0206">Cytoskeleton</keyword>
<keyword evidence="8" id="KW-1185">Reference proteome</keyword>
<evidence type="ECO:0000259" key="6">
    <source>
        <dbReference type="Pfam" id="PF04130"/>
    </source>
</evidence>
<comment type="subcellular location">
    <subcellularLocation>
        <location evidence="1">Cytoplasm</location>
        <location evidence="1">Cytoskeleton</location>
    </subcellularLocation>
</comment>
<organism evidence="7 8">
    <name type="scientific">Lachnellula willkommii</name>
    <dbReference type="NCBI Taxonomy" id="215461"/>
    <lineage>
        <taxon>Eukaryota</taxon>
        <taxon>Fungi</taxon>
        <taxon>Dikarya</taxon>
        <taxon>Ascomycota</taxon>
        <taxon>Pezizomycotina</taxon>
        <taxon>Leotiomycetes</taxon>
        <taxon>Helotiales</taxon>
        <taxon>Lachnaceae</taxon>
        <taxon>Lachnellula</taxon>
    </lineage>
</organism>
<dbReference type="InterPro" id="IPR040457">
    <property type="entry name" value="GCP_C"/>
</dbReference>
<name>A0A559MCS2_9HELO</name>
<dbReference type="EMBL" id="QGML01000753">
    <property type="protein sequence ID" value="TVY90769.1"/>
    <property type="molecule type" value="Genomic_DNA"/>
</dbReference>
<evidence type="ECO:0000313" key="7">
    <source>
        <dbReference type="EMBL" id="TVY90769.1"/>
    </source>
</evidence>
<dbReference type="InterPro" id="IPR042241">
    <property type="entry name" value="GCP_C_sf"/>
</dbReference>
<evidence type="ECO:0000256" key="1">
    <source>
        <dbReference type="ARBA" id="ARBA00004245"/>
    </source>
</evidence>
<evidence type="ECO:0000256" key="4">
    <source>
        <dbReference type="ARBA" id="ARBA00022701"/>
    </source>
</evidence>
<dbReference type="Gene3D" id="1.20.120.1900">
    <property type="entry name" value="Gamma-tubulin complex, C-terminal domain"/>
    <property type="match status" value="1"/>
</dbReference>
<dbReference type="GO" id="GO:0043015">
    <property type="term" value="F:gamma-tubulin binding"/>
    <property type="evidence" value="ECO:0007669"/>
    <property type="project" value="InterPro"/>
</dbReference>
<comment type="caution">
    <text evidence="7">The sequence shown here is derived from an EMBL/GenBank/DDBJ whole genome shotgun (WGS) entry which is preliminary data.</text>
</comment>
<evidence type="ECO:0000256" key="2">
    <source>
        <dbReference type="ARBA" id="ARBA00010337"/>
    </source>
</evidence>
<keyword evidence="4" id="KW-0493">Microtubule</keyword>
<comment type="similarity">
    <text evidence="2">Belongs to the TUBGCP family.</text>
</comment>
<protein>
    <recommendedName>
        <fullName evidence="6">Gamma tubulin complex component C-terminal domain-containing protein</fullName>
    </recommendedName>
</protein>
<sequence>MREALKAAIDVDHMINAHSNFIKSMVEQALLGQSLELIQKTILKILDLAIKLEDAQAANAVANKEFLERQQEMMEHSMAGLGLQTPRKGRQSMLVRFVASGLRGVARVGSGEDARSWDTLGEMLESGLGSGTMARY</sequence>
<accession>A0A559MCS2</accession>
<proteinExistence type="inferred from homology"/>
<evidence type="ECO:0000256" key="3">
    <source>
        <dbReference type="ARBA" id="ARBA00022490"/>
    </source>
</evidence>
<dbReference type="AlphaFoldDB" id="A0A559MCS2"/>